<evidence type="ECO:0008006" key="4">
    <source>
        <dbReference type="Google" id="ProtNLM"/>
    </source>
</evidence>
<dbReference type="EMBL" id="BEXD01004215">
    <property type="protein sequence ID" value="GBC08428.1"/>
    <property type="molecule type" value="Genomic_DNA"/>
</dbReference>
<dbReference type="OrthoDB" id="2329854at2759"/>
<reference evidence="1 3" key="1">
    <citation type="submission" date="2017-11" db="EMBL/GenBank/DDBJ databases">
        <title>The genome of Rhizophagus clarus HR1 reveals common genetic basis of auxotrophy among arbuscular mycorrhizal fungi.</title>
        <authorList>
            <person name="Kobayashi Y."/>
        </authorList>
    </citation>
    <scope>NUCLEOTIDE SEQUENCE [LARGE SCALE GENOMIC DNA]</scope>
    <source>
        <strain evidence="1 3">HR1</strain>
    </source>
</reference>
<organism evidence="1 3">
    <name type="scientific">Rhizophagus clarus</name>
    <dbReference type="NCBI Taxonomy" id="94130"/>
    <lineage>
        <taxon>Eukaryota</taxon>
        <taxon>Fungi</taxon>
        <taxon>Fungi incertae sedis</taxon>
        <taxon>Mucoromycota</taxon>
        <taxon>Glomeromycotina</taxon>
        <taxon>Glomeromycetes</taxon>
        <taxon>Glomerales</taxon>
        <taxon>Glomeraceae</taxon>
        <taxon>Rhizophagus</taxon>
    </lineage>
</organism>
<dbReference type="Proteomes" id="UP000615446">
    <property type="component" value="Unassembled WGS sequence"/>
</dbReference>
<reference evidence="2" key="2">
    <citation type="submission" date="2019-10" db="EMBL/GenBank/DDBJ databases">
        <title>Conservation and host-specific expression of non-tandemly repeated heterogenous ribosome RNA gene in arbuscular mycorrhizal fungi.</title>
        <authorList>
            <person name="Maeda T."/>
            <person name="Kobayashi Y."/>
            <person name="Nakagawa T."/>
            <person name="Ezawa T."/>
            <person name="Yamaguchi K."/>
            <person name="Bino T."/>
            <person name="Nishimoto Y."/>
            <person name="Shigenobu S."/>
            <person name="Kawaguchi M."/>
        </authorList>
    </citation>
    <scope>NUCLEOTIDE SEQUENCE</scope>
    <source>
        <strain evidence="2">HR1</strain>
    </source>
</reference>
<keyword evidence="3" id="KW-1185">Reference proteome</keyword>
<dbReference type="AlphaFoldDB" id="A0A2Z6RZC4"/>
<evidence type="ECO:0000313" key="2">
    <source>
        <dbReference type="EMBL" id="GES95281.1"/>
    </source>
</evidence>
<dbReference type="Proteomes" id="UP000247702">
    <property type="component" value="Unassembled WGS sequence"/>
</dbReference>
<dbReference type="Gene3D" id="3.80.10.10">
    <property type="entry name" value="Ribonuclease Inhibitor"/>
    <property type="match status" value="1"/>
</dbReference>
<sequence length="531" mass="62584">MASYLLSECLEIIFLNLTEYPSSYITINIPTKDLHSCTLVSRHWCKISTSFLYAYPFHHFRSDICQRQYYKLIRTLLGCIPQFEIKQINRTYKQDVQSDSLSTFNYISFIRGLIFHEMMFKPEMICKHSNKDIWLAEYNPERISYNLTITIMNHLIRFICKHCNDLSILEFSSGIKNDDDLIKLLTFNDSNGKNKLNKLKELYYYNADYNLVDNLYLTSLDNICNLKLFYLFNGEINTIEKANSLSLFISSQKQLQHVILSGVYQNQSLIIVRFFMNLLSKAGKPYYVNNLINSLSTQSESLQILEFRYFVTKLIDNKVLNSLNSLKNIRELKFYRCENIDNLYLWVKNLKKLETFEFTMGDIRISEINLIQLIQSFPSGLNKLIINDDYEKSNFTQLFQQIPLYLHSLTHLELPKIFLPELISIIESCTRLIYLAIILINDVYQEENLKNLGESISKTLRRIKFKSIQSTISMELLNYFLEAYAINGGTLKYLELEYCNSFRDYRDYIKVIGEQYGVHIIETFTSESKIY</sequence>
<protein>
    <recommendedName>
        <fullName evidence="4">F-box domain-containing protein</fullName>
    </recommendedName>
</protein>
<gene>
    <name evidence="2" type="ORF">RCL2_002195700</name>
    <name evidence="1" type="ORF">RclHR1_00810020</name>
</gene>
<evidence type="ECO:0000313" key="1">
    <source>
        <dbReference type="EMBL" id="GBC08428.1"/>
    </source>
</evidence>
<dbReference type="EMBL" id="BLAL01000242">
    <property type="protein sequence ID" value="GES95281.1"/>
    <property type="molecule type" value="Genomic_DNA"/>
</dbReference>
<name>A0A2Z6RZC4_9GLOM</name>
<proteinExistence type="predicted"/>
<comment type="caution">
    <text evidence="1">The sequence shown here is derived from an EMBL/GenBank/DDBJ whole genome shotgun (WGS) entry which is preliminary data.</text>
</comment>
<accession>A0A2Z6RZC4</accession>
<dbReference type="InterPro" id="IPR032675">
    <property type="entry name" value="LRR_dom_sf"/>
</dbReference>
<dbReference type="SUPFAM" id="SSF52047">
    <property type="entry name" value="RNI-like"/>
    <property type="match status" value="1"/>
</dbReference>
<evidence type="ECO:0000313" key="3">
    <source>
        <dbReference type="Proteomes" id="UP000247702"/>
    </source>
</evidence>